<reference evidence="1" key="1">
    <citation type="submission" date="2021-06" db="EMBL/GenBank/DDBJ databases">
        <authorList>
            <person name="Kallberg Y."/>
            <person name="Tangrot J."/>
            <person name="Rosling A."/>
        </authorList>
    </citation>
    <scope>NUCLEOTIDE SEQUENCE</scope>
    <source>
        <strain evidence="1">AU212A</strain>
    </source>
</reference>
<evidence type="ECO:0000313" key="2">
    <source>
        <dbReference type="Proteomes" id="UP000789860"/>
    </source>
</evidence>
<keyword evidence="2" id="KW-1185">Reference proteome</keyword>
<sequence>MENYPLLFMPPCVIASAGKSTLGNLLLDQPHDDGPFVVSDSMVRGHIIFYISIYSEAKDIPNRIP</sequence>
<name>A0ACA9MAY5_9GLOM</name>
<accession>A0ACA9MAY5</accession>
<proteinExistence type="predicted"/>
<comment type="caution">
    <text evidence="1">The sequence shown here is derived from an EMBL/GenBank/DDBJ whole genome shotgun (WGS) entry which is preliminary data.</text>
</comment>
<protein>
    <submittedName>
        <fullName evidence="1">6779_t:CDS:1</fullName>
    </submittedName>
</protein>
<feature type="non-terminal residue" evidence="1">
    <location>
        <position position="65"/>
    </location>
</feature>
<dbReference type="Proteomes" id="UP000789860">
    <property type="component" value="Unassembled WGS sequence"/>
</dbReference>
<dbReference type="EMBL" id="CAJVPM010011219">
    <property type="protein sequence ID" value="CAG8579475.1"/>
    <property type="molecule type" value="Genomic_DNA"/>
</dbReference>
<evidence type="ECO:0000313" key="1">
    <source>
        <dbReference type="EMBL" id="CAG8579475.1"/>
    </source>
</evidence>
<organism evidence="1 2">
    <name type="scientific">Scutellospora calospora</name>
    <dbReference type="NCBI Taxonomy" id="85575"/>
    <lineage>
        <taxon>Eukaryota</taxon>
        <taxon>Fungi</taxon>
        <taxon>Fungi incertae sedis</taxon>
        <taxon>Mucoromycota</taxon>
        <taxon>Glomeromycotina</taxon>
        <taxon>Glomeromycetes</taxon>
        <taxon>Diversisporales</taxon>
        <taxon>Gigasporaceae</taxon>
        <taxon>Scutellospora</taxon>
    </lineage>
</organism>
<gene>
    <name evidence="1" type="ORF">SCALOS_LOCUS6147</name>
</gene>